<evidence type="ECO:0000313" key="4">
    <source>
        <dbReference type="Proteomes" id="UP000001555"/>
    </source>
</evidence>
<keyword evidence="4" id="KW-1185">Reference proteome</keyword>
<proteinExistence type="predicted"/>
<evidence type="ECO:0000256" key="1">
    <source>
        <dbReference type="SAM" id="MobiDB-lite"/>
    </source>
</evidence>
<dbReference type="AlphaFoldDB" id="B7P7R2"/>
<sequence>MQTDLSLFKRRCLGDGKLVLIRLHGEDRYRAEERDQEGATGVRVGLPGPSRDGGPLHATVRGATRAVGAGLRCFSTLAA</sequence>
<feature type="region of interest" description="Disordered" evidence="1">
    <location>
        <begin position="32"/>
        <end position="56"/>
    </location>
</feature>
<reference evidence="3" key="2">
    <citation type="submission" date="2020-05" db="UniProtKB">
        <authorList>
            <consortium name="EnsemblMetazoa"/>
        </authorList>
    </citation>
    <scope>IDENTIFICATION</scope>
    <source>
        <strain evidence="3">wikel</strain>
    </source>
</reference>
<gene>
    <name evidence="2" type="ORF">IscW_ISCW002583</name>
</gene>
<reference evidence="2 4" key="1">
    <citation type="submission" date="2008-03" db="EMBL/GenBank/DDBJ databases">
        <title>Annotation of Ixodes scapularis.</title>
        <authorList>
            <consortium name="Ixodes scapularis Genome Project Consortium"/>
            <person name="Caler E."/>
            <person name="Hannick L.I."/>
            <person name="Bidwell S."/>
            <person name="Joardar V."/>
            <person name="Thiagarajan M."/>
            <person name="Amedeo P."/>
            <person name="Galinsky K.J."/>
            <person name="Schobel S."/>
            <person name="Inman J."/>
            <person name="Hostetler J."/>
            <person name="Miller J."/>
            <person name="Hammond M."/>
            <person name="Megy K."/>
            <person name="Lawson D."/>
            <person name="Kodira C."/>
            <person name="Sutton G."/>
            <person name="Meyer J."/>
            <person name="Hill C.A."/>
            <person name="Birren B."/>
            <person name="Nene V."/>
            <person name="Collins F."/>
            <person name="Alarcon-Chaidez F."/>
            <person name="Wikel S."/>
            <person name="Strausberg R."/>
        </authorList>
    </citation>
    <scope>NUCLEOTIDE SEQUENCE [LARGE SCALE GENOMIC DNA]</scope>
    <source>
        <strain evidence="4">Wikel</strain>
        <strain evidence="2">Wikel colony</strain>
    </source>
</reference>
<dbReference type="PaxDb" id="6945-B7P7R2"/>
<name>B7P7R2_IXOSC</name>
<organism>
    <name type="scientific">Ixodes scapularis</name>
    <name type="common">Black-legged tick</name>
    <name type="synonym">Deer tick</name>
    <dbReference type="NCBI Taxonomy" id="6945"/>
    <lineage>
        <taxon>Eukaryota</taxon>
        <taxon>Metazoa</taxon>
        <taxon>Ecdysozoa</taxon>
        <taxon>Arthropoda</taxon>
        <taxon>Chelicerata</taxon>
        <taxon>Arachnida</taxon>
        <taxon>Acari</taxon>
        <taxon>Parasitiformes</taxon>
        <taxon>Ixodida</taxon>
        <taxon>Ixodoidea</taxon>
        <taxon>Ixodidae</taxon>
        <taxon>Ixodinae</taxon>
        <taxon>Ixodes</taxon>
    </lineage>
</organism>
<dbReference type="EMBL" id="ABJB010535425">
    <property type="status" value="NOT_ANNOTATED_CDS"/>
    <property type="molecule type" value="Genomic_DNA"/>
</dbReference>
<dbReference type="VEuPathDB" id="VectorBase:ISCW002583"/>
<dbReference type="InParanoid" id="B7P7R2"/>
<protein>
    <submittedName>
        <fullName evidence="2 3">Uncharacterized protein</fullName>
    </submittedName>
</protein>
<evidence type="ECO:0000313" key="2">
    <source>
        <dbReference type="EMBL" id="EEC02634.1"/>
    </source>
</evidence>
<dbReference type="VEuPathDB" id="VectorBase:ISCI002583"/>
<dbReference type="EMBL" id="DS652957">
    <property type="protein sequence ID" value="EEC02634.1"/>
    <property type="molecule type" value="Genomic_DNA"/>
</dbReference>
<evidence type="ECO:0000313" key="3">
    <source>
        <dbReference type="EnsemblMetazoa" id="ISCW002583-PA"/>
    </source>
</evidence>
<dbReference type="HOGENOM" id="CLU_2608673_0_0_1"/>
<dbReference type="EnsemblMetazoa" id="ISCW002583-RA">
    <property type="protein sequence ID" value="ISCW002583-PA"/>
    <property type="gene ID" value="ISCW002583"/>
</dbReference>
<dbReference type="Proteomes" id="UP000001555">
    <property type="component" value="Unassembled WGS sequence"/>
</dbReference>
<accession>B7P7R2</accession>